<dbReference type="RefSeq" id="WP_354366484.1">
    <property type="nucleotide sequence ID" value="NZ_JBEPMA010000001.1"/>
</dbReference>
<accession>A0ABV2J980</accession>
<dbReference type="Pfam" id="PF01048">
    <property type="entry name" value="PNP_UDP_1"/>
    <property type="match status" value="1"/>
</dbReference>
<dbReference type="EC" id="2.4.2.1" evidence="7"/>
<comment type="caution">
    <text evidence="9">The sequence shown here is derived from an EMBL/GenBank/DDBJ whole genome shotgun (WGS) entry which is preliminary data.</text>
</comment>
<keyword evidence="4 7" id="KW-0328">Glycosyltransferase</keyword>
<comment type="pathway">
    <text evidence="2 7">Purine metabolism; purine nucleoside salvage.</text>
</comment>
<organism evidence="9 10">
    <name type="scientific">Peptoniphilus olsenii</name>
    <dbReference type="NCBI Taxonomy" id="411570"/>
    <lineage>
        <taxon>Bacteria</taxon>
        <taxon>Bacillati</taxon>
        <taxon>Bacillota</taxon>
        <taxon>Tissierellia</taxon>
        <taxon>Tissierellales</taxon>
        <taxon>Peptoniphilaceae</taxon>
        <taxon>Peptoniphilus</taxon>
    </lineage>
</organism>
<dbReference type="SUPFAM" id="SSF53167">
    <property type="entry name" value="Purine and uridine phosphorylases"/>
    <property type="match status" value="1"/>
</dbReference>
<comment type="function">
    <text evidence="1">The purine nucleoside phosphorylases catalyze the phosphorolytic breakdown of the N-glycosidic bond in the beta-(deoxy)ribonucleoside molecules, with the formation of the corresponding free purine bases and pentose-1-phosphate. Cleaves guanosine, inosine, 2'-deoxyguanosine and 2'-deoxyinosine.</text>
</comment>
<evidence type="ECO:0000256" key="7">
    <source>
        <dbReference type="PIRNR" id="PIRNR000477"/>
    </source>
</evidence>
<evidence type="ECO:0000313" key="9">
    <source>
        <dbReference type="EMBL" id="MET3616475.1"/>
    </source>
</evidence>
<feature type="domain" description="Nucleoside phosphorylase" evidence="8">
    <location>
        <begin position="17"/>
        <end position="264"/>
    </location>
</feature>
<keyword evidence="10" id="KW-1185">Reference proteome</keyword>
<dbReference type="NCBIfam" id="TIGR01697">
    <property type="entry name" value="PNPH-PUNA-XAPA"/>
    <property type="match status" value="1"/>
</dbReference>
<evidence type="ECO:0000256" key="3">
    <source>
        <dbReference type="ARBA" id="ARBA00006751"/>
    </source>
</evidence>
<evidence type="ECO:0000313" key="10">
    <source>
        <dbReference type="Proteomes" id="UP001549162"/>
    </source>
</evidence>
<protein>
    <recommendedName>
        <fullName evidence="7">Purine nucleoside phosphorylase</fullName>
        <ecNumber evidence="7">2.4.2.1</ecNumber>
    </recommendedName>
    <alternativeName>
        <fullName evidence="7">Inosine-guanosine phosphorylase</fullName>
    </alternativeName>
</protein>
<dbReference type="GO" id="GO:0004731">
    <property type="term" value="F:purine-nucleoside phosphorylase activity"/>
    <property type="evidence" value="ECO:0007669"/>
    <property type="project" value="UniProtKB-EC"/>
</dbReference>
<dbReference type="EMBL" id="JBEPMA010000001">
    <property type="protein sequence ID" value="MET3616475.1"/>
    <property type="molecule type" value="Genomic_DNA"/>
</dbReference>
<dbReference type="PIRSF" id="PIRSF000477">
    <property type="entry name" value="PurNPase"/>
    <property type="match status" value="1"/>
</dbReference>
<evidence type="ECO:0000256" key="2">
    <source>
        <dbReference type="ARBA" id="ARBA00005058"/>
    </source>
</evidence>
<comment type="catalytic activity">
    <reaction evidence="6">
        <text>a purine 2'-deoxy-D-ribonucleoside + phosphate = a purine nucleobase + 2-deoxy-alpha-D-ribose 1-phosphate</text>
        <dbReference type="Rhea" id="RHEA:36431"/>
        <dbReference type="ChEBI" id="CHEBI:26386"/>
        <dbReference type="ChEBI" id="CHEBI:43474"/>
        <dbReference type="ChEBI" id="CHEBI:57259"/>
        <dbReference type="ChEBI" id="CHEBI:142361"/>
        <dbReference type="EC" id="2.4.2.1"/>
    </reaction>
</comment>
<dbReference type="InterPro" id="IPR035994">
    <property type="entry name" value="Nucleoside_phosphorylase_sf"/>
</dbReference>
<name>A0ABV2J980_9FIRM</name>
<dbReference type="InterPro" id="IPR011270">
    <property type="entry name" value="Pur_Nuc_Pase_Ino/Guo-sp"/>
</dbReference>
<evidence type="ECO:0000256" key="1">
    <source>
        <dbReference type="ARBA" id="ARBA00002678"/>
    </source>
</evidence>
<dbReference type="NCBIfam" id="TIGR01700">
    <property type="entry name" value="PNPH"/>
    <property type="match status" value="1"/>
</dbReference>
<proteinExistence type="inferred from homology"/>
<sequence length="266" mass="29268">MKETINFIKTKIKSIPKIGIILGSGLGDFATNLTDTVELNYKDIPNFPQSTVKGHDGKLIFGKIKDKYIVVMKGRIHFYEGYDIKDVVFPVKILSKIGVKKLIVTNAAGGLNTDFNPGDLMLIEDHINLAGKNPLIGPNDESDGPRFLDMTNCYDKDLIEKSQKIANELDQKLQKGIYMYFSGPSYETAAEVRMARILGADAVGMSTVPEVIVARHRGIKVLGISTITNMGTGVLDKPLDHAEVVEVGKEVSDKFTKLLTNIIEVI</sequence>
<dbReference type="Gene3D" id="3.40.50.1580">
    <property type="entry name" value="Nucleoside phosphorylase domain"/>
    <property type="match status" value="1"/>
</dbReference>
<evidence type="ECO:0000256" key="4">
    <source>
        <dbReference type="ARBA" id="ARBA00022676"/>
    </source>
</evidence>
<dbReference type="NCBIfam" id="NF006054">
    <property type="entry name" value="PRK08202.1"/>
    <property type="match status" value="1"/>
</dbReference>
<dbReference type="CDD" id="cd09009">
    <property type="entry name" value="PNP-EcPNPII_like"/>
    <property type="match status" value="1"/>
</dbReference>
<dbReference type="Proteomes" id="UP001549162">
    <property type="component" value="Unassembled WGS sequence"/>
</dbReference>
<evidence type="ECO:0000256" key="6">
    <source>
        <dbReference type="ARBA" id="ARBA00048556"/>
    </source>
</evidence>
<dbReference type="InterPro" id="IPR000845">
    <property type="entry name" value="Nucleoside_phosphorylase_d"/>
</dbReference>
<dbReference type="InterPro" id="IPR011268">
    <property type="entry name" value="Purine_phosphorylase"/>
</dbReference>
<comment type="similarity">
    <text evidence="3 7">Belongs to the PNP/MTAP phosphorylase family.</text>
</comment>
<evidence type="ECO:0000259" key="8">
    <source>
        <dbReference type="Pfam" id="PF01048"/>
    </source>
</evidence>
<keyword evidence="5 7" id="KW-0808">Transferase</keyword>
<reference evidence="9 10" key="1">
    <citation type="submission" date="2024-06" db="EMBL/GenBank/DDBJ databases">
        <title>Genomic Encyclopedia of Type Strains, Phase IV (KMG-IV): sequencing the most valuable type-strain genomes for metagenomic binning, comparative biology and taxonomic classification.</title>
        <authorList>
            <person name="Goeker M."/>
        </authorList>
    </citation>
    <scope>NUCLEOTIDE SEQUENCE [LARGE SCALE GENOMIC DNA]</scope>
    <source>
        <strain evidence="9 10">DSM 21460</strain>
    </source>
</reference>
<gene>
    <name evidence="9" type="ORF">ABID14_000095</name>
</gene>
<dbReference type="PANTHER" id="PTHR11904:SF9">
    <property type="entry name" value="PURINE NUCLEOSIDE PHOSPHORYLASE-RELATED"/>
    <property type="match status" value="1"/>
</dbReference>
<dbReference type="PANTHER" id="PTHR11904">
    <property type="entry name" value="METHYLTHIOADENOSINE/PURINE NUCLEOSIDE PHOSPHORYLASE"/>
    <property type="match status" value="1"/>
</dbReference>
<evidence type="ECO:0000256" key="5">
    <source>
        <dbReference type="ARBA" id="ARBA00022679"/>
    </source>
</evidence>